<organism evidence="2 3">
    <name type="scientific">Lithospermum erythrorhizon</name>
    <name type="common">Purple gromwell</name>
    <name type="synonym">Lithospermum officinale var. erythrorhizon</name>
    <dbReference type="NCBI Taxonomy" id="34254"/>
    <lineage>
        <taxon>Eukaryota</taxon>
        <taxon>Viridiplantae</taxon>
        <taxon>Streptophyta</taxon>
        <taxon>Embryophyta</taxon>
        <taxon>Tracheophyta</taxon>
        <taxon>Spermatophyta</taxon>
        <taxon>Magnoliopsida</taxon>
        <taxon>eudicotyledons</taxon>
        <taxon>Gunneridae</taxon>
        <taxon>Pentapetalae</taxon>
        <taxon>asterids</taxon>
        <taxon>lamiids</taxon>
        <taxon>Boraginales</taxon>
        <taxon>Boraginaceae</taxon>
        <taxon>Boraginoideae</taxon>
        <taxon>Lithospermeae</taxon>
        <taxon>Lithospermum</taxon>
    </lineage>
</organism>
<evidence type="ECO:0000313" key="3">
    <source>
        <dbReference type="Proteomes" id="UP001454036"/>
    </source>
</evidence>
<protein>
    <submittedName>
        <fullName evidence="2">Uncharacterized protein</fullName>
    </submittedName>
</protein>
<reference evidence="2 3" key="1">
    <citation type="submission" date="2024-01" db="EMBL/GenBank/DDBJ databases">
        <title>The complete chloroplast genome sequence of Lithospermum erythrorhizon: insights into the phylogenetic relationship among Boraginaceae species and the maternal lineages of purple gromwells.</title>
        <authorList>
            <person name="Okada T."/>
            <person name="Watanabe K."/>
        </authorList>
    </citation>
    <scope>NUCLEOTIDE SEQUENCE [LARGE SCALE GENOMIC DNA]</scope>
</reference>
<dbReference type="EMBL" id="BAABME010005846">
    <property type="protein sequence ID" value="GAA0166757.1"/>
    <property type="molecule type" value="Genomic_DNA"/>
</dbReference>
<name>A0AAV3QUU3_LITER</name>
<gene>
    <name evidence="2" type="ORF">LIER_21842</name>
</gene>
<dbReference type="AlphaFoldDB" id="A0AAV3QUU3"/>
<evidence type="ECO:0000313" key="2">
    <source>
        <dbReference type="EMBL" id="GAA0166757.1"/>
    </source>
</evidence>
<proteinExistence type="predicted"/>
<accession>A0AAV3QUU3</accession>
<evidence type="ECO:0000256" key="1">
    <source>
        <dbReference type="SAM" id="MobiDB-lite"/>
    </source>
</evidence>
<keyword evidence="3" id="KW-1185">Reference proteome</keyword>
<feature type="compositionally biased region" description="Basic residues" evidence="1">
    <location>
        <begin position="66"/>
        <end position="76"/>
    </location>
</feature>
<dbReference type="Proteomes" id="UP001454036">
    <property type="component" value="Unassembled WGS sequence"/>
</dbReference>
<feature type="region of interest" description="Disordered" evidence="1">
    <location>
        <begin position="40"/>
        <end position="94"/>
    </location>
</feature>
<comment type="caution">
    <text evidence="2">The sequence shown here is derived from an EMBL/GenBank/DDBJ whole genome shotgun (WGS) entry which is preliminary data.</text>
</comment>
<sequence>MNSMDVPSVDRTAEVTIGRDGVTPSVIDIGAEAIGVSEVRAEQTVGEGGEPSRRKKKLNKEERAAKRARRAERKAKKAAETATEAHATKEDVQETAVQFGDEDVAAVIIKRRRAKGKLKINENRVESQVEVFDQQKDCCGEDVVRVTNKNANIMRILEEEVGVMPTIEAVGPYYPKLSYAVLKPIAYPSLLYNIIESQHSNIITTADVEGPFLGILTIIPKLLQGTHVADIPLSTIETGTTSGAVLEARLRSLEDDRAVSDSEADASQK</sequence>